<reference evidence="1" key="1">
    <citation type="submission" date="2022-10" db="EMBL/GenBank/DDBJ databases">
        <title>Chryseobacterium babae sp. nov. isolated from the gut of the beetle Oryctes rhinoceros, and Chryseobacterium kimseyorum sp. nov., isolated from a stick insect rearing cage.</title>
        <authorList>
            <person name="Shelomi M."/>
            <person name="Han C.-J."/>
            <person name="Chen W.-M."/>
            <person name="Chen H.-K."/>
            <person name="Liaw S.-J."/>
            <person name="Muhle E."/>
            <person name="Clermont D."/>
        </authorList>
    </citation>
    <scope>NUCLEOTIDE SEQUENCE</scope>
    <source>
        <strain evidence="1">09-1422</strain>
    </source>
</reference>
<dbReference type="Proteomes" id="UP001163731">
    <property type="component" value="Unassembled WGS sequence"/>
</dbReference>
<keyword evidence="2" id="KW-1185">Reference proteome</keyword>
<dbReference type="EMBL" id="JAPDHW010000038">
    <property type="protein sequence ID" value="MCW3170847.1"/>
    <property type="molecule type" value="Genomic_DNA"/>
</dbReference>
<organism evidence="1 2">
    <name type="scientific">Chryseobacterium kimseyorum</name>
    <dbReference type="NCBI Taxonomy" id="2984028"/>
    <lineage>
        <taxon>Bacteria</taxon>
        <taxon>Pseudomonadati</taxon>
        <taxon>Bacteroidota</taxon>
        <taxon>Flavobacteriia</taxon>
        <taxon>Flavobacteriales</taxon>
        <taxon>Weeksellaceae</taxon>
        <taxon>Chryseobacterium group</taxon>
        <taxon>Chryseobacterium</taxon>
    </lineage>
</organism>
<protein>
    <submittedName>
        <fullName evidence="1">Nucleoid-associated protein</fullName>
    </submittedName>
</protein>
<feature type="non-terminal residue" evidence="1">
    <location>
        <position position="1"/>
    </location>
</feature>
<gene>
    <name evidence="1" type="ORF">OMO38_20160</name>
</gene>
<sequence length="303" mass="35961">EILQSSNKRTYHFKDGNTEIKSSLPKILNNVDDVINIVQLNSERLLEKESNIQEIMQRRNMGIEIQKGSLMHLHFFKNDVNQMIICKVEHEEILNEQNFEKVRGLNIRKKVFKAILITFNKNNEIDQNYIFDKHNSKYWWDDFLELKQLYNDDDNTEKSLNEIDKSLTHLKHKFYPDYLILRNSIIGYYRTNDNLNYSDIVSNVVGNYIPVDNEFPKEKIVQKIKQLPEKKGFDTQFAIKKNKINKKISHRIRLANSLYLSINDYVENLKNIIEPVQDNQGNKYVKILSTEGYDKIKGWINDN</sequence>
<comment type="caution">
    <text evidence="1">The sequence shown here is derived from an EMBL/GenBank/DDBJ whole genome shotgun (WGS) entry which is preliminary data.</text>
</comment>
<accession>A0ABT3I4A2</accession>
<evidence type="ECO:0000313" key="2">
    <source>
        <dbReference type="Proteomes" id="UP001163731"/>
    </source>
</evidence>
<evidence type="ECO:0000313" key="1">
    <source>
        <dbReference type="EMBL" id="MCW3170847.1"/>
    </source>
</evidence>
<name>A0ABT3I4A2_9FLAO</name>
<dbReference type="RefSeq" id="WP_264751975.1">
    <property type="nucleotide sequence ID" value="NZ_JAPDHW010000038.1"/>
</dbReference>
<proteinExistence type="predicted"/>